<keyword evidence="2" id="KW-1185">Reference proteome</keyword>
<comment type="caution">
    <text evidence="1">The sequence shown here is derived from an EMBL/GenBank/DDBJ whole genome shotgun (WGS) entry which is preliminary data.</text>
</comment>
<sequence>MKYLSFSKWLELSLPSWLSLKALVSASESFVFTVPVGTYDSSPQVCKCLYLSYVLNRWHLVI</sequence>
<dbReference type="Proteomes" id="UP001464891">
    <property type="component" value="Unassembled WGS sequence"/>
</dbReference>
<name>A0ABV0J914_9CYAN</name>
<accession>A0ABV0J914</accession>
<evidence type="ECO:0000313" key="2">
    <source>
        <dbReference type="Proteomes" id="UP001464891"/>
    </source>
</evidence>
<reference evidence="1 2" key="1">
    <citation type="submission" date="2022-04" db="EMBL/GenBank/DDBJ databases">
        <title>Positive selection, recombination, and allopatry shape intraspecific diversity of widespread and dominant cyanobacteria.</title>
        <authorList>
            <person name="Wei J."/>
            <person name="Shu W."/>
            <person name="Hu C."/>
        </authorList>
    </citation>
    <scope>NUCLEOTIDE SEQUENCE [LARGE SCALE GENOMIC DNA]</scope>
    <source>
        <strain evidence="1 2">GB2-A4</strain>
    </source>
</reference>
<evidence type="ECO:0000313" key="1">
    <source>
        <dbReference type="EMBL" id="MEP0818265.1"/>
    </source>
</evidence>
<organism evidence="1 2">
    <name type="scientific">Trichocoleus desertorum GB2-A4</name>
    <dbReference type="NCBI Taxonomy" id="2933944"/>
    <lineage>
        <taxon>Bacteria</taxon>
        <taxon>Bacillati</taxon>
        <taxon>Cyanobacteriota</taxon>
        <taxon>Cyanophyceae</taxon>
        <taxon>Leptolyngbyales</taxon>
        <taxon>Trichocoleusaceae</taxon>
        <taxon>Trichocoleus</taxon>
    </lineage>
</organism>
<gene>
    <name evidence="1" type="ORF">NC998_14285</name>
</gene>
<dbReference type="EMBL" id="JAMPKM010000008">
    <property type="protein sequence ID" value="MEP0818265.1"/>
    <property type="molecule type" value="Genomic_DNA"/>
</dbReference>
<protein>
    <submittedName>
        <fullName evidence="1">Uncharacterized protein</fullName>
    </submittedName>
</protein>
<proteinExistence type="predicted"/>
<dbReference type="RefSeq" id="WP_348252201.1">
    <property type="nucleotide sequence ID" value="NZ_JAMPKM010000008.1"/>
</dbReference>